<keyword evidence="1" id="KW-0805">Transcription regulation</keyword>
<dbReference type="GO" id="GO:0003700">
    <property type="term" value="F:DNA-binding transcription factor activity"/>
    <property type="evidence" value="ECO:0007669"/>
    <property type="project" value="InterPro"/>
</dbReference>
<evidence type="ECO:0000256" key="1">
    <source>
        <dbReference type="ARBA" id="ARBA00023015"/>
    </source>
</evidence>
<organism evidence="5 8">
    <name type="scientific">Candidatus Phosphoribacter hodrii</name>
    <dbReference type="NCBI Taxonomy" id="2953743"/>
    <lineage>
        <taxon>Bacteria</taxon>
        <taxon>Bacillati</taxon>
        <taxon>Actinomycetota</taxon>
        <taxon>Actinomycetes</taxon>
        <taxon>Micrococcales</taxon>
        <taxon>Dermatophilaceae</taxon>
        <taxon>Candidatus Phosphoribacter</taxon>
    </lineage>
</organism>
<evidence type="ECO:0000313" key="8">
    <source>
        <dbReference type="Proteomes" id="UP000718281"/>
    </source>
</evidence>
<dbReference type="Proteomes" id="UP000886632">
    <property type="component" value="Unassembled WGS sequence"/>
</dbReference>
<keyword evidence="3" id="KW-0804">Transcription</keyword>
<comment type="caution">
    <text evidence="5">The sequence shown here is derived from an EMBL/GenBank/DDBJ whole genome shotgun (WGS) entry which is preliminary data.</text>
</comment>
<dbReference type="InterPro" id="IPR011991">
    <property type="entry name" value="ArsR-like_HTH"/>
</dbReference>
<accession>A0A934X6F3</accession>
<dbReference type="InterPro" id="IPR001845">
    <property type="entry name" value="HTH_ArsR_DNA-bd_dom"/>
</dbReference>
<dbReference type="GO" id="GO:0003677">
    <property type="term" value="F:DNA binding"/>
    <property type="evidence" value="ECO:0007669"/>
    <property type="project" value="UniProtKB-KW"/>
</dbReference>
<dbReference type="CDD" id="cd00090">
    <property type="entry name" value="HTH_ARSR"/>
    <property type="match status" value="1"/>
</dbReference>
<dbReference type="Pfam" id="PF01022">
    <property type="entry name" value="HTH_5"/>
    <property type="match status" value="1"/>
</dbReference>
<dbReference type="NCBIfam" id="NF033788">
    <property type="entry name" value="HTH_metalloreg"/>
    <property type="match status" value="1"/>
</dbReference>
<dbReference type="PRINTS" id="PR00778">
    <property type="entry name" value="HTHARSR"/>
</dbReference>
<evidence type="ECO:0000259" key="4">
    <source>
        <dbReference type="PROSITE" id="PS50987"/>
    </source>
</evidence>
<dbReference type="EMBL" id="JADIXZ010000004">
    <property type="protein sequence ID" value="MBK6301259.1"/>
    <property type="molecule type" value="Genomic_DNA"/>
</dbReference>
<name>A0A934X6F3_9MICO</name>
<dbReference type="EMBL" id="JADKGK010000008">
    <property type="protein sequence ID" value="MBL0003066.1"/>
    <property type="molecule type" value="Genomic_DNA"/>
</dbReference>
<keyword evidence="2" id="KW-0238">DNA-binding</keyword>
<feature type="domain" description="HTH arsR-type" evidence="4">
    <location>
        <begin position="32"/>
        <end position="129"/>
    </location>
</feature>
<evidence type="ECO:0000313" key="5">
    <source>
        <dbReference type="EMBL" id="MBK6301259.1"/>
    </source>
</evidence>
<dbReference type="Proteomes" id="UP000718281">
    <property type="component" value="Unassembled WGS sequence"/>
</dbReference>
<dbReference type="InterPro" id="IPR036388">
    <property type="entry name" value="WH-like_DNA-bd_sf"/>
</dbReference>
<dbReference type="PANTHER" id="PTHR33154:SF18">
    <property type="entry name" value="ARSENICAL RESISTANCE OPERON REPRESSOR"/>
    <property type="match status" value="1"/>
</dbReference>
<dbReference type="InterPro" id="IPR036390">
    <property type="entry name" value="WH_DNA-bd_sf"/>
</dbReference>
<evidence type="ECO:0000313" key="9">
    <source>
        <dbReference type="Proteomes" id="UP000726105"/>
    </source>
</evidence>
<dbReference type="Proteomes" id="UP000726105">
    <property type="component" value="Unassembled WGS sequence"/>
</dbReference>
<sequence>MPLAAAVGAQAQAAGWPDDADVCCPGSTCDLLPARSAADLAEVFKALADPTRVRLLHYLAFSASGTACACHLPDALGISQPTLSFHMKKLHDAGLVNREKRGRWVHYTVRSDGLAFAREFLDLPANPAARCC</sequence>
<dbReference type="AlphaFoldDB" id="A0A934X6F3"/>
<dbReference type="PANTHER" id="PTHR33154">
    <property type="entry name" value="TRANSCRIPTIONAL REGULATOR, ARSR FAMILY"/>
    <property type="match status" value="1"/>
</dbReference>
<dbReference type="EMBL" id="JADJIB010000001">
    <property type="protein sequence ID" value="MBK7271986.1"/>
    <property type="molecule type" value="Genomic_DNA"/>
</dbReference>
<protein>
    <submittedName>
        <fullName evidence="5">Helix-turn-helix transcriptional regulator</fullName>
    </submittedName>
</protein>
<reference evidence="8 9" key="1">
    <citation type="submission" date="2020-10" db="EMBL/GenBank/DDBJ databases">
        <title>Connecting structure to function with the recovery of over 1000 high-quality activated sludge metagenome-assembled genomes encoding full-length rRNA genes using long-read sequencing.</title>
        <authorList>
            <person name="Singleton C.M."/>
            <person name="Petriglieri F."/>
            <person name="Kristensen J.M."/>
            <person name="Kirkegaard R.H."/>
            <person name="Michaelsen T.Y."/>
            <person name="Andersen M.H."/>
            <person name="Karst S.M."/>
            <person name="Dueholm M.S."/>
            <person name="Nielsen P.H."/>
            <person name="Albertsen M."/>
        </authorList>
    </citation>
    <scope>NUCLEOTIDE SEQUENCE [LARGE SCALE GENOMIC DNA]</scope>
    <source>
        <strain evidence="5">AalE_18-Q3-R2-46_BAT3C.188</strain>
        <strain evidence="6">Ega_18-Q3-R5-49_MAXAC.001</strain>
        <strain evidence="7">Ribe_18-Q3-R11-54_MAXAC.001</strain>
    </source>
</reference>
<evidence type="ECO:0000256" key="3">
    <source>
        <dbReference type="ARBA" id="ARBA00023163"/>
    </source>
</evidence>
<proteinExistence type="predicted"/>
<dbReference type="SUPFAM" id="SSF46785">
    <property type="entry name" value="Winged helix' DNA-binding domain"/>
    <property type="match status" value="1"/>
</dbReference>
<dbReference type="Gene3D" id="1.10.10.10">
    <property type="entry name" value="Winged helix-like DNA-binding domain superfamily/Winged helix DNA-binding domain"/>
    <property type="match status" value="1"/>
</dbReference>
<evidence type="ECO:0000313" key="7">
    <source>
        <dbReference type="EMBL" id="MBL0003066.1"/>
    </source>
</evidence>
<evidence type="ECO:0000313" key="6">
    <source>
        <dbReference type="EMBL" id="MBK7271986.1"/>
    </source>
</evidence>
<dbReference type="SMART" id="SM00418">
    <property type="entry name" value="HTH_ARSR"/>
    <property type="match status" value="1"/>
</dbReference>
<dbReference type="InterPro" id="IPR051081">
    <property type="entry name" value="HTH_MetalResp_TranReg"/>
</dbReference>
<evidence type="ECO:0000256" key="2">
    <source>
        <dbReference type="ARBA" id="ARBA00023125"/>
    </source>
</evidence>
<dbReference type="PROSITE" id="PS50987">
    <property type="entry name" value="HTH_ARSR_2"/>
    <property type="match status" value="1"/>
</dbReference>
<gene>
    <name evidence="5" type="ORF">IPF40_09480</name>
    <name evidence="6" type="ORF">IPI13_02050</name>
    <name evidence="7" type="ORF">IPP00_03435</name>
</gene>